<dbReference type="PANTHER" id="PTHR34501:SF9">
    <property type="entry name" value="MAJOR OUTER MEMBRANE PROTEIN P.IA"/>
    <property type="match status" value="1"/>
</dbReference>
<dbReference type="InterPro" id="IPR033900">
    <property type="entry name" value="Gram_neg_porin_domain"/>
</dbReference>
<dbReference type="RefSeq" id="WP_125243956.1">
    <property type="nucleotide sequence ID" value="NZ_RSED01000010.1"/>
</dbReference>
<feature type="chain" id="PRO_5019019219" evidence="11">
    <location>
        <begin position="25"/>
        <end position="340"/>
    </location>
</feature>
<evidence type="ECO:0000256" key="4">
    <source>
        <dbReference type="ARBA" id="ARBA00022452"/>
    </source>
</evidence>
<keyword evidence="9" id="KW-0472">Membrane</keyword>
<keyword evidence="6 11" id="KW-0732">Signal</keyword>
<keyword evidence="14" id="KW-1185">Reference proteome</keyword>
<dbReference type="GO" id="GO:0015288">
    <property type="term" value="F:porin activity"/>
    <property type="evidence" value="ECO:0007669"/>
    <property type="project" value="UniProtKB-KW"/>
</dbReference>
<dbReference type="PROSITE" id="PS51257">
    <property type="entry name" value="PROKAR_LIPOPROTEIN"/>
    <property type="match status" value="1"/>
</dbReference>
<reference evidence="13 14" key="1">
    <citation type="submission" date="2018-12" db="EMBL/GenBank/DDBJ databases">
        <title>The whole draft genome of Aquabacterium sp. SJQ9.</title>
        <authorList>
            <person name="Sun L."/>
            <person name="Gao X."/>
            <person name="Chen W."/>
            <person name="Huang K."/>
        </authorList>
    </citation>
    <scope>NUCLEOTIDE SEQUENCE [LARGE SCALE GENOMIC DNA]</scope>
    <source>
        <strain evidence="13 14">SJQ9</strain>
    </source>
</reference>
<dbReference type="OrthoDB" id="8520696at2"/>
<dbReference type="CDD" id="cd00342">
    <property type="entry name" value="gram_neg_porins"/>
    <property type="match status" value="1"/>
</dbReference>
<evidence type="ECO:0000313" key="13">
    <source>
        <dbReference type="EMBL" id="RRS03751.1"/>
    </source>
</evidence>
<accession>A0A426VAA4</accession>
<name>A0A426VAA4_9BURK</name>
<keyword evidence="8" id="KW-0626">Porin</keyword>
<evidence type="ECO:0000256" key="9">
    <source>
        <dbReference type="ARBA" id="ARBA00023136"/>
    </source>
</evidence>
<evidence type="ECO:0000256" key="8">
    <source>
        <dbReference type="ARBA" id="ARBA00023114"/>
    </source>
</evidence>
<keyword evidence="7" id="KW-0406">Ion transport</keyword>
<proteinExistence type="predicted"/>
<comment type="subunit">
    <text evidence="2">Homotrimer.</text>
</comment>
<evidence type="ECO:0000256" key="3">
    <source>
        <dbReference type="ARBA" id="ARBA00022448"/>
    </source>
</evidence>
<organism evidence="13 14">
    <name type="scientific">Aquabacterium soli</name>
    <dbReference type="NCBI Taxonomy" id="2493092"/>
    <lineage>
        <taxon>Bacteria</taxon>
        <taxon>Pseudomonadati</taxon>
        <taxon>Pseudomonadota</taxon>
        <taxon>Betaproteobacteria</taxon>
        <taxon>Burkholderiales</taxon>
        <taxon>Aquabacterium</taxon>
    </lineage>
</organism>
<gene>
    <name evidence="13" type="ORF">EIP75_14310</name>
</gene>
<feature type="signal peptide" evidence="11">
    <location>
        <begin position="1"/>
        <end position="24"/>
    </location>
</feature>
<dbReference type="InterPro" id="IPR023614">
    <property type="entry name" value="Porin_dom_sf"/>
</dbReference>
<feature type="domain" description="Porin" evidence="12">
    <location>
        <begin position="13"/>
        <end position="313"/>
    </location>
</feature>
<keyword evidence="4" id="KW-1134">Transmembrane beta strand</keyword>
<evidence type="ECO:0000256" key="11">
    <source>
        <dbReference type="SAM" id="SignalP"/>
    </source>
</evidence>
<dbReference type="GO" id="GO:0034220">
    <property type="term" value="P:monoatomic ion transmembrane transport"/>
    <property type="evidence" value="ECO:0007669"/>
    <property type="project" value="InterPro"/>
</dbReference>
<keyword evidence="5" id="KW-0812">Transmembrane</keyword>
<evidence type="ECO:0000256" key="2">
    <source>
        <dbReference type="ARBA" id="ARBA00011233"/>
    </source>
</evidence>
<dbReference type="Proteomes" id="UP000269265">
    <property type="component" value="Unassembled WGS sequence"/>
</dbReference>
<comment type="subcellular location">
    <subcellularLocation>
        <location evidence="1">Cell outer membrane</location>
        <topology evidence="1">Multi-pass membrane protein</topology>
    </subcellularLocation>
</comment>
<dbReference type="SUPFAM" id="SSF56935">
    <property type="entry name" value="Porins"/>
    <property type="match status" value="1"/>
</dbReference>
<evidence type="ECO:0000256" key="6">
    <source>
        <dbReference type="ARBA" id="ARBA00022729"/>
    </source>
</evidence>
<sequence>MKHLSLRSPLLAMAVLAACSAAQAQSSVTLYGALGLDVVSASNVYTGATKKSQLLIEDNAIVNSRIGLRGTEDLGGGLNAVFGLESTVHPDTGTAGNTSAYWNRGAFVGLTGSFGSIKIGHQWDVSDDLMGNYFVFAYYSPFFFSGFGSLSNYYDNAIKYSSPKIGGFEGGLFYALGEKTVSGSAGNFAQAVGTYTAGPFSIGLVGDTLKADDGSGNKDEMWALGAAYNFGPVKLRGGFARTDVEIGTPFKANLIDVGVDVPFSNVAGMSADFVKKDVKSSDDDTEYVRLQGYYRLSKRTSLNSNLIFLKNSGNADFVWYGDGSPGQKQTIFTVGITHAF</sequence>
<evidence type="ECO:0000256" key="1">
    <source>
        <dbReference type="ARBA" id="ARBA00004571"/>
    </source>
</evidence>
<keyword evidence="10" id="KW-0998">Cell outer membrane</keyword>
<dbReference type="AlphaFoldDB" id="A0A426VAA4"/>
<dbReference type="Pfam" id="PF13609">
    <property type="entry name" value="Porin_4"/>
    <property type="match status" value="1"/>
</dbReference>
<dbReference type="InterPro" id="IPR050298">
    <property type="entry name" value="Gram-neg_bact_OMP"/>
</dbReference>
<protein>
    <submittedName>
        <fullName evidence="13">Porin</fullName>
    </submittedName>
</protein>
<dbReference type="Gene3D" id="2.40.160.10">
    <property type="entry name" value="Porin"/>
    <property type="match status" value="1"/>
</dbReference>
<dbReference type="GO" id="GO:0009279">
    <property type="term" value="C:cell outer membrane"/>
    <property type="evidence" value="ECO:0007669"/>
    <property type="project" value="UniProtKB-SubCell"/>
</dbReference>
<evidence type="ECO:0000256" key="7">
    <source>
        <dbReference type="ARBA" id="ARBA00023065"/>
    </source>
</evidence>
<keyword evidence="3" id="KW-0813">Transport</keyword>
<dbReference type="InterPro" id="IPR002299">
    <property type="entry name" value="Porin_Neis"/>
</dbReference>
<dbReference type="PRINTS" id="PR00184">
    <property type="entry name" value="NEISSPPORIN"/>
</dbReference>
<comment type="caution">
    <text evidence="13">The sequence shown here is derived from an EMBL/GenBank/DDBJ whole genome shotgun (WGS) entry which is preliminary data.</text>
</comment>
<dbReference type="PANTHER" id="PTHR34501">
    <property type="entry name" value="PROTEIN YDDL-RELATED"/>
    <property type="match status" value="1"/>
</dbReference>
<evidence type="ECO:0000259" key="12">
    <source>
        <dbReference type="Pfam" id="PF13609"/>
    </source>
</evidence>
<dbReference type="GO" id="GO:0046930">
    <property type="term" value="C:pore complex"/>
    <property type="evidence" value="ECO:0007669"/>
    <property type="project" value="UniProtKB-KW"/>
</dbReference>
<evidence type="ECO:0000256" key="5">
    <source>
        <dbReference type="ARBA" id="ARBA00022692"/>
    </source>
</evidence>
<dbReference type="InterPro" id="IPR001702">
    <property type="entry name" value="Porin_Gram-ve"/>
</dbReference>
<evidence type="ECO:0000313" key="14">
    <source>
        <dbReference type="Proteomes" id="UP000269265"/>
    </source>
</evidence>
<evidence type="ECO:0000256" key="10">
    <source>
        <dbReference type="ARBA" id="ARBA00023237"/>
    </source>
</evidence>
<dbReference type="PRINTS" id="PR00182">
    <property type="entry name" value="ECOLNEIPORIN"/>
</dbReference>
<dbReference type="EMBL" id="RSED01000010">
    <property type="protein sequence ID" value="RRS03751.1"/>
    <property type="molecule type" value="Genomic_DNA"/>
</dbReference>